<proteinExistence type="predicted"/>
<dbReference type="AlphaFoldDB" id="A0A7W1XDJ5"/>
<dbReference type="InterPro" id="IPR013324">
    <property type="entry name" value="RNA_pol_sigma_r3/r4-like"/>
</dbReference>
<dbReference type="NCBIfam" id="TIGR01637">
    <property type="entry name" value="phage_arpU"/>
    <property type="match status" value="1"/>
</dbReference>
<sequence>MVWKETVKDVMRETELTLYQYPVWKISIENQKIAANIPLYKERTSPAYTGYPSTTERMAIEKVTKEIKIQQIEKSLEILTEWERQYIEEKYFNPRHPSDYEVCEELGISRRTITRLKTPAILKVATALNIPKAEECLTEIMMKKWAIQGGHHDQTRENPSDLRTV</sequence>
<protein>
    <submittedName>
        <fullName evidence="1">Uncharacterized protein</fullName>
    </submittedName>
</protein>
<organism evidence="1 2">
    <name type="scientific">Thermoactinomyces daqus</name>
    <dbReference type="NCBI Taxonomy" id="1329516"/>
    <lineage>
        <taxon>Bacteria</taxon>
        <taxon>Bacillati</taxon>
        <taxon>Bacillota</taxon>
        <taxon>Bacilli</taxon>
        <taxon>Bacillales</taxon>
        <taxon>Thermoactinomycetaceae</taxon>
        <taxon>Thermoactinomyces</taxon>
    </lineage>
</organism>
<dbReference type="OrthoDB" id="1797434at2"/>
<accession>A0A7W1XDJ5</accession>
<dbReference type="RefSeq" id="WP_052154078.1">
    <property type="nucleotide sequence ID" value="NZ_JACEIP010000047.1"/>
</dbReference>
<dbReference type="EMBL" id="JACEIP010000047">
    <property type="protein sequence ID" value="MBA4544582.1"/>
    <property type="molecule type" value="Genomic_DNA"/>
</dbReference>
<dbReference type="SUPFAM" id="SSF88659">
    <property type="entry name" value="Sigma3 and sigma4 domains of RNA polymerase sigma factors"/>
    <property type="match status" value="1"/>
</dbReference>
<evidence type="ECO:0000313" key="2">
    <source>
        <dbReference type="Proteomes" id="UP000530514"/>
    </source>
</evidence>
<reference evidence="1 2" key="1">
    <citation type="submission" date="2020-07" db="EMBL/GenBank/DDBJ databases">
        <authorList>
            <person name="Feng H."/>
        </authorList>
    </citation>
    <scope>NUCLEOTIDE SEQUENCE [LARGE SCALE GENOMIC DNA]</scope>
    <source>
        <strain evidence="2">s-11</strain>
    </source>
</reference>
<keyword evidence="2" id="KW-1185">Reference proteome</keyword>
<dbReference type="Proteomes" id="UP000530514">
    <property type="component" value="Unassembled WGS sequence"/>
</dbReference>
<gene>
    <name evidence="1" type="ORF">H1164_17280</name>
</gene>
<comment type="caution">
    <text evidence="1">The sequence shown here is derived from an EMBL/GenBank/DDBJ whole genome shotgun (WGS) entry which is preliminary data.</text>
</comment>
<name>A0A7W1XDJ5_9BACL</name>
<evidence type="ECO:0000313" key="1">
    <source>
        <dbReference type="EMBL" id="MBA4544582.1"/>
    </source>
</evidence>
<dbReference type="InterPro" id="IPR006524">
    <property type="entry name" value="ArpU-like"/>
</dbReference>